<dbReference type="EMBL" id="VVIM01000002">
    <property type="protein sequence ID" value="KAB0803027.1"/>
    <property type="molecule type" value="Genomic_DNA"/>
</dbReference>
<organism evidence="2 3">
    <name type="scientific">Photinus pyralis</name>
    <name type="common">Common eastern firefly</name>
    <name type="synonym">Lampyris pyralis</name>
    <dbReference type="NCBI Taxonomy" id="7054"/>
    <lineage>
        <taxon>Eukaryota</taxon>
        <taxon>Metazoa</taxon>
        <taxon>Ecdysozoa</taxon>
        <taxon>Arthropoda</taxon>
        <taxon>Hexapoda</taxon>
        <taxon>Insecta</taxon>
        <taxon>Pterygota</taxon>
        <taxon>Neoptera</taxon>
        <taxon>Endopterygota</taxon>
        <taxon>Coleoptera</taxon>
        <taxon>Polyphaga</taxon>
        <taxon>Elateriformia</taxon>
        <taxon>Elateroidea</taxon>
        <taxon>Lampyridae</taxon>
        <taxon>Lampyrinae</taxon>
        <taxon>Photinus</taxon>
    </lineage>
</organism>
<sequence>MLSHPGRTLSIYALAPICMKAWDRSATPSNIKSGFRCTGIWPFDKNVFREEDFLCSFVTGRTAPPTDEFLYKTVDAPLPSTSSAQSLPEPQMPVEIEYNQNFVSPSKIRPKEKISIIATDTPERDQIAEKKLMKERPPIDQNKIDKAKRNFTGDFSTERGQIAEKKLIKKRPPINQNKIEKTKRQIMSDSSSDEEEVIYKDSSSDLDLEQDENEDENLTKLEVHSFVICKVFGKKTVDIMLLK</sequence>
<evidence type="ECO:0000313" key="2">
    <source>
        <dbReference type="EMBL" id="KAB0803027.1"/>
    </source>
</evidence>
<dbReference type="InParanoid" id="A0A5N4B097"/>
<comment type="caution">
    <text evidence="2">The sequence shown here is derived from an EMBL/GenBank/DDBJ whole genome shotgun (WGS) entry which is preliminary data.</text>
</comment>
<protein>
    <submittedName>
        <fullName evidence="2">Uncharacterized protein</fullName>
    </submittedName>
</protein>
<accession>A0A5N4B097</accession>
<dbReference type="Proteomes" id="UP000327044">
    <property type="component" value="Unassembled WGS sequence"/>
</dbReference>
<evidence type="ECO:0000313" key="3">
    <source>
        <dbReference type="Proteomes" id="UP000327044"/>
    </source>
</evidence>
<feature type="compositionally biased region" description="Acidic residues" evidence="1">
    <location>
        <begin position="204"/>
        <end position="215"/>
    </location>
</feature>
<reference evidence="2 3" key="1">
    <citation type="journal article" date="2018" name="Elife">
        <title>Firefly genomes illuminate parallel origins of bioluminescence in beetles.</title>
        <authorList>
            <person name="Fallon T.R."/>
            <person name="Lower S.E."/>
            <person name="Chang C.H."/>
            <person name="Bessho-Uehara M."/>
            <person name="Martin G.J."/>
            <person name="Bewick A.J."/>
            <person name="Behringer M."/>
            <person name="Debat H.J."/>
            <person name="Wong I."/>
            <person name="Day J.C."/>
            <person name="Suvorov A."/>
            <person name="Silva C.J."/>
            <person name="Stanger-Hall K.F."/>
            <person name="Hall D.W."/>
            <person name="Schmitz R.J."/>
            <person name="Nelson D.R."/>
            <person name="Lewis S.M."/>
            <person name="Shigenobu S."/>
            <person name="Bybee S.M."/>
            <person name="Larracuente A.M."/>
            <person name="Oba Y."/>
            <person name="Weng J.K."/>
        </authorList>
    </citation>
    <scope>NUCLEOTIDE SEQUENCE [LARGE SCALE GENOMIC DNA]</scope>
    <source>
        <strain evidence="2">1611_PpyrPB1</strain>
        <tissue evidence="2">Whole body</tissue>
    </source>
</reference>
<feature type="region of interest" description="Disordered" evidence="1">
    <location>
        <begin position="168"/>
        <end position="215"/>
    </location>
</feature>
<evidence type="ECO:0000256" key="1">
    <source>
        <dbReference type="SAM" id="MobiDB-lite"/>
    </source>
</evidence>
<proteinExistence type="predicted"/>
<gene>
    <name evidence="2" type="ORF">PPYR_05213</name>
</gene>
<dbReference type="AlphaFoldDB" id="A0A5N4B097"/>
<keyword evidence="3" id="KW-1185">Reference proteome</keyword>
<name>A0A5N4B097_PHOPY</name>